<dbReference type="OrthoDB" id="7462897at2759"/>
<dbReference type="Proteomes" id="UP000299102">
    <property type="component" value="Unassembled WGS sequence"/>
</dbReference>
<feature type="region of interest" description="Disordered" evidence="1">
    <location>
        <begin position="67"/>
        <end position="254"/>
    </location>
</feature>
<dbReference type="AlphaFoldDB" id="A0A4C1VUT9"/>
<evidence type="ECO:0000313" key="3">
    <source>
        <dbReference type="EMBL" id="GBP41634.1"/>
    </source>
</evidence>
<feature type="signal peptide" evidence="2">
    <location>
        <begin position="1"/>
        <end position="19"/>
    </location>
</feature>
<sequence>MSRCVVVLMLLTVSCRCDGHLGRLTDAVLNAHKHVHDTVHNVASSVLGGLTGGFNFNFGAHGGIKPAPGSVEGTDSFQRPPYGQPPYQMPPVEQPVQGNHYDQQHGNQGNYGVQQGQNGNHQYASTPPNQYSERPSNVNTPFQGNYGNNGNVQNQQEVHENDKGNQQGQNANHQDISTPSNQYHDRPSSENKPVHHNGPYQEQDRDVKKPTEIPNDDKKTTPGTATHTNEPVPTDKPHTTKPADDAPLFVPLSPDEYKYEGDKIEVNAPKRDTEKTTPVYDIDIRFRDD</sequence>
<comment type="caution">
    <text evidence="3">The sequence shown here is derived from an EMBL/GenBank/DDBJ whole genome shotgun (WGS) entry which is preliminary data.</text>
</comment>
<name>A0A4C1VUT9_EUMVA</name>
<proteinExistence type="predicted"/>
<organism evidence="3 4">
    <name type="scientific">Eumeta variegata</name>
    <name type="common">Bagworm moth</name>
    <name type="synonym">Eumeta japonica</name>
    <dbReference type="NCBI Taxonomy" id="151549"/>
    <lineage>
        <taxon>Eukaryota</taxon>
        <taxon>Metazoa</taxon>
        <taxon>Ecdysozoa</taxon>
        <taxon>Arthropoda</taxon>
        <taxon>Hexapoda</taxon>
        <taxon>Insecta</taxon>
        <taxon>Pterygota</taxon>
        <taxon>Neoptera</taxon>
        <taxon>Endopterygota</taxon>
        <taxon>Lepidoptera</taxon>
        <taxon>Glossata</taxon>
        <taxon>Ditrysia</taxon>
        <taxon>Tineoidea</taxon>
        <taxon>Psychidae</taxon>
        <taxon>Oiketicinae</taxon>
        <taxon>Eumeta</taxon>
    </lineage>
</organism>
<evidence type="ECO:0000313" key="4">
    <source>
        <dbReference type="Proteomes" id="UP000299102"/>
    </source>
</evidence>
<gene>
    <name evidence="3" type="ORF">EVAR_31950_1</name>
</gene>
<feature type="compositionally biased region" description="Polar residues" evidence="1">
    <location>
        <begin position="164"/>
        <end position="182"/>
    </location>
</feature>
<evidence type="ECO:0000256" key="2">
    <source>
        <dbReference type="SAM" id="SignalP"/>
    </source>
</evidence>
<feature type="compositionally biased region" description="Polar residues" evidence="1">
    <location>
        <begin position="221"/>
        <end position="231"/>
    </location>
</feature>
<feature type="compositionally biased region" description="Basic and acidic residues" evidence="1">
    <location>
        <begin position="202"/>
        <end position="220"/>
    </location>
</feature>
<evidence type="ECO:0000256" key="1">
    <source>
        <dbReference type="SAM" id="MobiDB-lite"/>
    </source>
</evidence>
<reference evidence="3 4" key="1">
    <citation type="journal article" date="2019" name="Commun. Biol.">
        <title>The bagworm genome reveals a unique fibroin gene that provides high tensile strength.</title>
        <authorList>
            <person name="Kono N."/>
            <person name="Nakamura H."/>
            <person name="Ohtoshi R."/>
            <person name="Tomita M."/>
            <person name="Numata K."/>
            <person name="Arakawa K."/>
        </authorList>
    </citation>
    <scope>NUCLEOTIDE SEQUENCE [LARGE SCALE GENOMIC DNA]</scope>
</reference>
<dbReference type="PROSITE" id="PS51257">
    <property type="entry name" value="PROKAR_LIPOPROTEIN"/>
    <property type="match status" value="1"/>
</dbReference>
<protein>
    <submittedName>
        <fullName evidence="3">Uncharacterized protein</fullName>
    </submittedName>
</protein>
<dbReference type="EMBL" id="BGZK01000403">
    <property type="protein sequence ID" value="GBP41634.1"/>
    <property type="molecule type" value="Genomic_DNA"/>
</dbReference>
<feature type="compositionally biased region" description="Polar residues" evidence="1">
    <location>
        <begin position="124"/>
        <end position="142"/>
    </location>
</feature>
<feature type="compositionally biased region" description="Basic and acidic residues" evidence="1">
    <location>
        <begin position="183"/>
        <end position="193"/>
    </location>
</feature>
<feature type="compositionally biased region" description="Low complexity" evidence="1">
    <location>
        <begin position="143"/>
        <end position="156"/>
    </location>
</feature>
<keyword evidence="2" id="KW-0732">Signal</keyword>
<accession>A0A4C1VUT9</accession>
<feature type="compositionally biased region" description="Pro residues" evidence="1">
    <location>
        <begin position="82"/>
        <end position="93"/>
    </location>
</feature>
<feature type="chain" id="PRO_5020021699" evidence="2">
    <location>
        <begin position="20"/>
        <end position="289"/>
    </location>
</feature>
<feature type="compositionally biased region" description="Low complexity" evidence="1">
    <location>
        <begin position="104"/>
        <end position="123"/>
    </location>
</feature>
<feature type="compositionally biased region" description="Basic and acidic residues" evidence="1">
    <location>
        <begin position="233"/>
        <end position="244"/>
    </location>
</feature>
<keyword evidence="4" id="KW-1185">Reference proteome</keyword>